<dbReference type="PANTHER" id="PTHR37685:SF1">
    <property type="entry name" value="GEO11136P1-RELATED"/>
    <property type="match status" value="1"/>
</dbReference>
<name>A0A1I8M521_MUSDO</name>
<reference evidence="2" key="1">
    <citation type="submission" date="2020-05" db="UniProtKB">
        <authorList>
            <consortium name="EnsemblMetazoa"/>
        </authorList>
    </citation>
    <scope>IDENTIFICATION</scope>
    <source>
        <strain evidence="2">Aabys</strain>
    </source>
</reference>
<gene>
    <name evidence="2" type="primary">101891757</name>
    <name evidence="4" type="synonym">LOC101891757</name>
</gene>
<protein>
    <submittedName>
        <fullName evidence="4">Uncharacterized protein LOC101891757</fullName>
    </submittedName>
</protein>
<evidence type="ECO:0000313" key="3">
    <source>
        <dbReference type="Proteomes" id="UP001652621"/>
    </source>
</evidence>
<dbReference type="KEGG" id="mde:101891757"/>
<dbReference type="eggNOG" id="ENOG502T8K6">
    <property type="taxonomic scope" value="Eukaryota"/>
</dbReference>
<sequence>MAKFLCLTSFVVAAAIVTLCSANGNDYQWGTIGAADKLMAKEVVFKPGFLGTVTTHNYVYQQVGAAAPLTIKAIKITDKKKFKGATAVVASGGVGSSDVTITFTSLRGSGIKSLVEIYGS</sequence>
<dbReference type="EnsemblMetazoa" id="MDOA001314-RA">
    <property type="protein sequence ID" value="MDOA001314-PA"/>
    <property type="gene ID" value="MDOA001314"/>
</dbReference>
<keyword evidence="1" id="KW-0732">Signal</keyword>
<evidence type="ECO:0000313" key="4">
    <source>
        <dbReference type="RefSeq" id="XP_005183794.1"/>
    </source>
</evidence>
<dbReference type="Proteomes" id="UP001652621">
    <property type="component" value="Unplaced"/>
</dbReference>
<dbReference type="Pfam" id="PF15868">
    <property type="entry name" value="MBF2"/>
    <property type="match status" value="1"/>
</dbReference>
<organism evidence="2">
    <name type="scientific">Musca domestica</name>
    <name type="common">House fly</name>
    <dbReference type="NCBI Taxonomy" id="7370"/>
    <lineage>
        <taxon>Eukaryota</taxon>
        <taxon>Metazoa</taxon>
        <taxon>Ecdysozoa</taxon>
        <taxon>Arthropoda</taxon>
        <taxon>Hexapoda</taxon>
        <taxon>Insecta</taxon>
        <taxon>Pterygota</taxon>
        <taxon>Neoptera</taxon>
        <taxon>Endopterygota</taxon>
        <taxon>Diptera</taxon>
        <taxon>Brachycera</taxon>
        <taxon>Muscomorpha</taxon>
        <taxon>Muscoidea</taxon>
        <taxon>Muscidae</taxon>
        <taxon>Musca</taxon>
    </lineage>
</organism>
<accession>A0A1I8M521</accession>
<dbReference type="VEuPathDB" id="VectorBase:MDOA001314"/>
<dbReference type="InterPro" id="IPR031734">
    <property type="entry name" value="MBF2"/>
</dbReference>
<keyword evidence="3" id="KW-1185">Reference proteome</keyword>
<dbReference type="OrthoDB" id="8192785at2759"/>
<feature type="signal peptide" evidence="1">
    <location>
        <begin position="1"/>
        <end position="22"/>
    </location>
</feature>
<proteinExistence type="predicted"/>
<reference evidence="4" key="2">
    <citation type="submission" date="2025-04" db="UniProtKB">
        <authorList>
            <consortium name="RefSeq"/>
        </authorList>
    </citation>
    <scope>IDENTIFICATION</scope>
    <source>
        <strain evidence="4">Aabys</strain>
    </source>
</reference>
<dbReference type="GeneID" id="101891757"/>
<dbReference type="AlphaFoldDB" id="A0A1I8M521"/>
<evidence type="ECO:0000256" key="1">
    <source>
        <dbReference type="SAM" id="SignalP"/>
    </source>
</evidence>
<dbReference type="RefSeq" id="XP_005183794.1">
    <property type="nucleotide sequence ID" value="XM_005183737.3"/>
</dbReference>
<evidence type="ECO:0000313" key="2">
    <source>
        <dbReference type="EnsemblMetazoa" id="MDOA001314-PA"/>
    </source>
</evidence>
<dbReference type="PANTHER" id="PTHR37685">
    <property type="entry name" value="GEO11136P1-RELATED"/>
    <property type="match status" value="1"/>
</dbReference>
<dbReference type="VEuPathDB" id="VectorBase:MDOMA2_017475"/>
<feature type="chain" id="PRO_5044559848" evidence="1">
    <location>
        <begin position="23"/>
        <end position="120"/>
    </location>
</feature>